<dbReference type="PANTHER" id="PTHR46433:SF3">
    <property type="entry name" value="RAB GTPASE DOMAIN-CONTAINING PROTEIN"/>
    <property type="match status" value="1"/>
</dbReference>
<dbReference type="SUPFAM" id="SSF52540">
    <property type="entry name" value="P-loop containing nucleoside triphosphate hydrolases"/>
    <property type="match status" value="1"/>
</dbReference>
<dbReference type="VEuPathDB" id="AmoebaDB:DICPUDRAFT_97732"/>
<dbReference type="InParanoid" id="F0ZJB8"/>
<feature type="region of interest" description="Disordered" evidence="1">
    <location>
        <begin position="261"/>
        <end position="301"/>
    </location>
</feature>
<sequence>MNDNINNNLGNEIIRLCKARIDVKREVIYRLKTSFQSSFLNQSKFFLEEAWNFINQLDDPEIYITSVDNISCDYHDKFTRDNECFRQLKEVVDTLASHQKTLQQIRFLKTQQQQQQQQNNTLKPMTLQSLQSIQTSLGNQQQTSTSALQSHLQQNNDSDQNEKWIKDLLFSVIQLKQYYSEFIDQIIKYLDCGKIGDLNDIMEGNKATISSESFPRPFYRINRSTALKILNLNEHLEPLNNDKSFSPFIFDNNSPINSPFLHSSISNNNNNNNNGSPSSNSSPFLTSTSPSINLSQCSTPGSPHIQSSSMFWKQTKSIYFNKTNLADFGKDITVNKLYQLLNIPFAPTSLLVVYIDNSFIDDHFTKPQLFYTQAFWGVDGRKFEYDPSLSTPSKIQLNTSNSSNSIVPTDISIISFAEQVFGTLLICPKENHFQMVQLDDANQTNHSSGSISPHVNLQNKNINNIHSISSSPPTLTTSLPPLPPSISSSPPPLLPTSTLSLLTPHPLIAPISICSSLQSSNYIPKSYTLISIKNDQLNFEDDDEIIFNNNNSPDESENNLFSKLNILKLPQMDKTVPSRFQKYICNINSQFLIVQWLTKLEEFNNNFSNLLKTIKFINQDSQPFLSSSLKRSQQRQQSKQDEQKINEEESSLSSSASSTSALSINSSVSSSPSSSPTKTSAKIICIEELFLKFNLPIKLNRKTIETVQKRFETIQNQLKKNSNSTFSDLFLKVYPLQFVCFKDLTNNETISKKSNFVPIITITSFEDNNKIIKLNNNLSSSPGKIKSSKNKTLGVTINNSNNQSNTNDKHAKISHGKSSSFSFKPQNPQPSENSTGGSICKSHSSSFSANILAKSRTNSSLNLYDYVSPQKLLLKFDIDRFKLAESVFQEILVHFHLDSKKVPLNVIYNKITLLQQIRATHFSQPRSIIELYRLISKHLKNQNQINIFNTKFKPIFKQIAQDNPNLQLNWILIIEEWFSDEWENPKQLFPRQTREIKGSFFGKRLLPQNIHDHLFSADGKFIRRNKYGRKDVSWYPETDPIWYFKKYPEIPGYEFASAEFMRGLGVKNMPFSELVLFYDPILKKSYPVLLSLAVNGKLVSDIWGNKSSGGPSEINESILDQHHNGILIISSMLLTVEDQKDDNLLLTENGRYLVPIDNDHCFVPPYVVDNEKSSIIKSFKGNEQKKKLQMKSLLFNLNMMKDKIPDSVKQQFLNLNCFEFLKDWLEKLTYIHDRYSTLLPEEELQSLYQNNACIVRVFFTTNMIQQIFNNLLTIQYCFKYSITNTFMDLFPKIVDPFVAKKYQSIFDNPNLKTLEERFKATLAFANQNKNSSNINNHIQNNLSLINIVKVLNIPNQDLYGESVRIKNQPSIALNHLKEIYKLKQDVKNMNEKILLRSNSSNIGSVPDANRVSNSFEMLNTINCNELTKKQYSEFEKKFRFDFSSIESCSIHNSLFTDSFIKKLSFSHIQFLDLTNSEKLTRLSLGYLLKITPELLYLNISGWKTIKRITFFTNTNFEMGLIDINQLITLEDESQIPPNKIQRLVINDCANLELIDLFYSMPSLRILDANRNPKIEKIRINYNVKLNTDISDPDFQIIKKKQLNYIVLGDKNVGKTSLIKIIKNKTNLKNSHPNFFEANLDSPLPQEVLKAIENKLSFNCFCDFGIILVYDCNIESSIISCRNWYNNFKKVYDPNNYIKVLLVGNKNDLPSNITEEDINKFAKEFSLISLKKNSSRLSNSHDEFSDICSYLTEKCCSDCKNIK</sequence>
<dbReference type="SUPFAM" id="SSF52047">
    <property type="entry name" value="RNI-like"/>
    <property type="match status" value="1"/>
</dbReference>
<dbReference type="STRING" id="5786.F0ZJB8"/>
<feature type="compositionally biased region" description="Polar residues" evidence="1">
    <location>
        <begin position="292"/>
        <end position="301"/>
    </location>
</feature>
<dbReference type="InterPro" id="IPR027417">
    <property type="entry name" value="P-loop_NTPase"/>
</dbReference>
<feature type="compositionally biased region" description="Low complexity" evidence="1">
    <location>
        <begin position="627"/>
        <end position="637"/>
    </location>
</feature>
<feature type="compositionally biased region" description="Low complexity" evidence="1">
    <location>
        <begin position="263"/>
        <end position="291"/>
    </location>
</feature>
<dbReference type="KEGG" id="dpp:DICPUDRAFT_97732"/>
<dbReference type="FunCoup" id="F0ZJB8">
    <property type="interactions" value="937"/>
</dbReference>
<dbReference type="EMBL" id="GL871042">
    <property type="protein sequence ID" value="EGC35935.1"/>
    <property type="molecule type" value="Genomic_DNA"/>
</dbReference>
<dbReference type="GO" id="GO:0003924">
    <property type="term" value="F:GTPase activity"/>
    <property type="evidence" value="ECO:0007669"/>
    <property type="project" value="InterPro"/>
</dbReference>
<accession>F0ZJB8</accession>
<feature type="region of interest" description="Disordered" evidence="1">
    <location>
        <begin position="783"/>
        <end position="839"/>
    </location>
</feature>
<dbReference type="OMA" id="EWENPKQ"/>
<dbReference type="GO" id="GO:0005525">
    <property type="term" value="F:GTP binding"/>
    <property type="evidence" value="ECO:0007669"/>
    <property type="project" value="InterPro"/>
</dbReference>
<proteinExistence type="predicted"/>
<evidence type="ECO:0000313" key="3">
    <source>
        <dbReference type="Proteomes" id="UP000001064"/>
    </source>
</evidence>
<name>F0ZJB8_DICPU</name>
<dbReference type="Proteomes" id="UP000001064">
    <property type="component" value="Unassembled WGS sequence"/>
</dbReference>
<dbReference type="GeneID" id="10500485"/>
<reference evidence="3" key="1">
    <citation type="journal article" date="2011" name="Genome Biol.">
        <title>Comparative genomics of the social amoebae Dictyostelium discoideum and Dictyostelium purpureum.</title>
        <authorList>
            <consortium name="US DOE Joint Genome Institute (JGI-PGF)"/>
            <person name="Sucgang R."/>
            <person name="Kuo A."/>
            <person name="Tian X."/>
            <person name="Salerno W."/>
            <person name="Parikh A."/>
            <person name="Feasley C.L."/>
            <person name="Dalin E."/>
            <person name="Tu H."/>
            <person name="Huang E."/>
            <person name="Barry K."/>
            <person name="Lindquist E."/>
            <person name="Shapiro H."/>
            <person name="Bruce D."/>
            <person name="Schmutz J."/>
            <person name="Salamov A."/>
            <person name="Fey P."/>
            <person name="Gaudet P."/>
            <person name="Anjard C."/>
            <person name="Babu M.M."/>
            <person name="Basu S."/>
            <person name="Bushmanova Y."/>
            <person name="van der Wel H."/>
            <person name="Katoh-Kurasawa M."/>
            <person name="Dinh C."/>
            <person name="Coutinho P.M."/>
            <person name="Saito T."/>
            <person name="Elias M."/>
            <person name="Schaap P."/>
            <person name="Kay R.R."/>
            <person name="Henrissat B."/>
            <person name="Eichinger L."/>
            <person name="Rivero F."/>
            <person name="Putnam N.H."/>
            <person name="West C.M."/>
            <person name="Loomis W.F."/>
            <person name="Chisholm R.L."/>
            <person name="Shaulsky G."/>
            <person name="Strassmann J.E."/>
            <person name="Queller D.C."/>
            <person name="Kuspa A."/>
            <person name="Grigoriev I.V."/>
        </authorList>
    </citation>
    <scope>NUCLEOTIDE SEQUENCE [LARGE SCALE GENOMIC DNA]</scope>
    <source>
        <strain evidence="3">QSDP1</strain>
    </source>
</reference>
<feature type="region of interest" description="Disordered" evidence="1">
    <location>
        <begin position="627"/>
        <end position="658"/>
    </location>
</feature>
<dbReference type="InterPro" id="IPR001806">
    <property type="entry name" value="Small_GTPase"/>
</dbReference>
<feature type="compositionally biased region" description="Polar residues" evidence="1">
    <location>
        <begin position="816"/>
        <end position="839"/>
    </location>
</feature>
<protein>
    <submittedName>
        <fullName evidence="2">Uncharacterized protein</fullName>
    </submittedName>
</protein>
<keyword evidence="3" id="KW-1185">Reference proteome</keyword>
<dbReference type="Pfam" id="PF00071">
    <property type="entry name" value="Ras"/>
    <property type="match status" value="1"/>
</dbReference>
<evidence type="ECO:0000313" key="2">
    <source>
        <dbReference type="EMBL" id="EGC35935.1"/>
    </source>
</evidence>
<dbReference type="OrthoDB" id="10503683at2759"/>
<dbReference type="PANTHER" id="PTHR46433">
    <property type="entry name" value="ANK_REP_REGION DOMAIN-CONTAINING PROTEIN-RELATED"/>
    <property type="match status" value="1"/>
</dbReference>
<gene>
    <name evidence="2" type="ORF">DICPUDRAFT_97732</name>
</gene>
<dbReference type="RefSeq" id="XP_003287508.1">
    <property type="nucleotide sequence ID" value="XM_003287460.1"/>
</dbReference>
<organism evidence="2 3">
    <name type="scientific">Dictyostelium purpureum</name>
    <name type="common">Slime mold</name>
    <dbReference type="NCBI Taxonomy" id="5786"/>
    <lineage>
        <taxon>Eukaryota</taxon>
        <taxon>Amoebozoa</taxon>
        <taxon>Evosea</taxon>
        <taxon>Eumycetozoa</taxon>
        <taxon>Dictyostelia</taxon>
        <taxon>Dictyosteliales</taxon>
        <taxon>Dictyosteliaceae</taxon>
        <taxon>Dictyostelium</taxon>
    </lineage>
</organism>
<dbReference type="eggNOG" id="ENOG502RD69">
    <property type="taxonomic scope" value="Eukaryota"/>
</dbReference>
<feature type="compositionally biased region" description="Basic and acidic residues" evidence="1">
    <location>
        <begin position="638"/>
        <end position="647"/>
    </location>
</feature>
<dbReference type="Gene3D" id="3.40.50.300">
    <property type="entry name" value="P-loop containing nucleotide triphosphate hydrolases"/>
    <property type="match status" value="1"/>
</dbReference>
<evidence type="ECO:0000256" key="1">
    <source>
        <dbReference type="SAM" id="MobiDB-lite"/>
    </source>
</evidence>